<proteinExistence type="predicted"/>
<evidence type="ECO:0000313" key="1">
    <source>
        <dbReference type="EMBL" id="OEH92929.1"/>
    </source>
</evidence>
<accession>A0A1E5LFS0</accession>
<dbReference type="Proteomes" id="UP000095209">
    <property type="component" value="Unassembled WGS sequence"/>
</dbReference>
<keyword evidence="2" id="KW-1185">Reference proteome</keyword>
<evidence type="ECO:0008006" key="3">
    <source>
        <dbReference type="Google" id="ProtNLM"/>
    </source>
</evidence>
<name>A0A1E5LFS0_9BACI</name>
<sequence>MKTYYLTAFNKNGETLLNESFEASNDDNAKHTGEQKLTSQNLLDNSYRCVSPSGKLILFHP</sequence>
<comment type="caution">
    <text evidence="1">The sequence shown here is derived from an EMBL/GenBank/DDBJ whole genome shotgun (WGS) entry which is preliminary data.</text>
</comment>
<evidence type="ECO:0000313" key="2">
    <source>
        <dbReference type="Proteomes" id="UP000095209"/>
    </source>
</evidence>
<dbReference type="RefSeq" id="WP_069717011.1">
    <property type="nucleotide sequence ID" value="NZ_MJEH01000020.1"/>
</dbReference>
<gene>
    <name evidence="1" type="ORF">BFG57_14235</name>
</gene>
<organism evidence="1 2">
    <name type="scientific">Bacillus solimangrovi</name>
    <dbReference type="NCBI Taxonomy" id="1305675"/>
    <lineage>
        <taxon>Bacteria</taxon>
        <taxon>Bacillati</taxon>
        <taxon>Bacillota</taxon>
        <taxon>Bacilli</taxon>
        <taxon>Bacillales</taxon>
        <taxon>Bacillaceae</taxon>
        <taxon>Bacillus</taxon>
    </lineage>
</organism>
<protein>
    <recommendedName>
        <fullName evidence="3">YhzD-like protein</fullName>
    </recommendedName>
</protein>
<dbReference type="OrthoDB" id="2355652at2"/>
<dbReference type="EMBL" id="MJEH01000020">
    <property type="protein sequence ID" value="OEH92929.1"/>
    <property type="molecule type" value="Genomic_DNA"/>
</dbReference>
<dbReference type="STRING" id="1305675.BFG57_14235"/>
<reference evidence="1 2" key="1">
    <citation type="submission" date="2016-08" db="EMBL/GenBank/DDBJ databases">
        <title>Genome of Bacillus solimangrovi GH2-4.</title>
        <authorList>
            <person name="Lim S."/>
            <person name="Kim B.-C."/>
        </authorList>
    </citation>
    <scope>NUCLEOTIDE SEQUENCE [LARGE SCALE GENOMIC DNA]</scope>
    <source>
        <strain evidence="1 2">GH2-4</strain>
    </source>
</reference>
<dbReference type="InterPro" id="IPR025544">
    <property type="entry name" value="YhzD"/>
</dbReference>
<dbReference type="AlphaFoldDB" id="A0A1E5LFS0"/>
<dbReference type="Pfam" id="PF14120">
    <property type="entry name" value="YhzD"/>
    <property type="match status" value="1"/>
</dbReference>